<dbReference type="Pfam" id="PF04883">
    <property type="entry name" value="HK97-gp10_like"/>
    <property type="match status" value="1"/>
</dbReference>
<dbReference type="InterPro" id="IPR010064">
    <property type="entry name" value="HK97-gp10_tail"/>
</dbReference>
<protein>
    <submittedName>
        <fullName evidence="1">HK97 gp10 family phage protein</fullName>
    </submittedName>
</protein>
<organism evidence="1">
    <name type="scientific">Christensenella massiliensis</name>
    <dbReference type="NCBI Taxonomy" id="1805714"/>
    <lineage>
        <taxon>Bacteria</taxon>
        <taxon>Bacillati</taxon>
        <taxon>Bacillota</taxon>
        <taxon>Clostridia</taxon>
        <taxon>Christensenellales</taxon>
        <taxon>Christensenellaceae</taxon>
        <taxon>Christensenella</taxon>
    </lineage>
</organism>
<name>A0AAU8AD07_9FIRM</name>
<proteinExistence type="predicted"/>
<accession>A0AAU8AD07</accession>
<dbReference type="RefSeq" id="WP_353423986.1">
    <property type="nucleotide sequence ID" value="NZ_CP117826.1"/>
</dbReference>
<gene>
    <name evidence="1" type="ORF">PUP29_05765</name>
</gene>
<dbReference type="EMBL" id="CP117826">
    <property type="protein sequence ID" value="XCC63421.1"/>
    <property type="molecule type" value="Genomic_DNA"/>
</dbReference>
<dbReference type="AlphaFoldDB" id="A0AAU8AD07"/>
<reference evidence="1" key="1">
    <citation type="submission" date="2023-02" db="EMBL/GenBank/DDBJ databases">
        <title>Gut commensal Christensenella minuta modulates host metabolism via a new class of secondary bile acids.</title>
        <authorList>
            <person name="Liu C."/>
        </authorList>
    </citation>
    <scope>NUCLEOTIDE SEQUENCE</scope>
    <source>
        <strain evidence="1">CA70</strain>
    </source>
</reference>
<sequence>MAKKCEPEGLAKAIQEELALYSSGVTKEIKKAVDDTSKELLDDIREHAPKRTGKYRRAMAVKNIYENANGKKKVWYVKKPHYRLTHLLEYGHAKVNGGRVSGRPHIRPAEERAVKKFEKRVEEAVKG</sequence>
<evidence type="ECO:0000313" key="1">
    <source>
        <dbReference type="EMBL" id="XCC63421.1"/>
    </source>
</evidence>